<evidence type="ECO:0000313" key="2">
    <source>
        <dbReference type="Proteomes" id="UP000234857"/>
    </source>
</evidence>
<dbReference type="AlphaFoldDB" id="A0A2N5ZF41"/>
<dbReference type="NCBIfam" id="NF040739">
    <property type="entry name" value="ornith_OrtA"/>
    <property type="match status" value="1"/>
</dbReference>
<dbReference type="EMBL" id="PKTG01000091">
    <property type="protein sequence ID" value="PLX17279.1"/>
    <property type="molecule type" value="Genomic_DNA"/>
</dbReference>
<comment type="caution">
    <text evidence="1">The sequence shown here is derived from an EMBL/GenBank/DDBJ whole genome shotgun (WGS) entry which is preliminary data.</text>
</comment>
<name>A0A2N5ZF41_MUIH1</name>
<sequence>MWVQIEKVVLEAKERTAKIPEDTLKCDYIMRLNGILIEGEAVKGNEVIIKTLTGRTITGTFKERLPEYGHDFGKPVEELLHIGPVHRKMLEEENNG</sequence>
<organism evidence="1 2">
    <name type="scientific">Muiribacterium halophilum</name>
    <dbReference type="NCBI Taxonomy" id="2053465"/>
    <lineage>
        <taxon>Bacteria</taxon>
        <taxon>Candidatus Muiribacteriota</taxon>
        <taxon>Candidatus Muiribacteriia</taxon>
        <taxon>Candidatus Muiribacteriales</taxon>
        <taxon>Candidatus Muiribacteriaceae</taxon>
        <taxon>Candidatus Muiribacterium</taxon>
    </lineage>
</organism>
<reference evidence="1 2" key="1">
    <citation type="submission" date="2017-11" db="EMBL/GenBank/DDBJ databases">
        <title>Genome-resolved metagenomics identifies genetic mobility, metabolic interactions, and unexpected diversity in perchlorate-reducing communities.</title>
        <authorList>
            <person name="Barnum T.P."/>
            <person name="Figueroa I.A."/>
            <person name="Carlstrom C.I."/>
            <person name="Lucas L.N."/>
            <person name="Engelbrektson A.L."/>
            <person name="Coates J.D."/>
        </authorList>
    </citation>
    <scope>NUCLEOTIDE SEQUENCE [LARGE SCALE GENOMIC DNA]</scope>
    <source>
        <strain evidence="1">BM706</strain>
    </source>
</reference>
<evidence type="ECO:0000313" key="1">
    <source>
        <dbReference type="EMBL" id="PLX17279.1"/>
    </source>
</evidence>
<proteinExistence type="predicted"/>
<dbReference type="Proteomes" id="UP000234857">
    <property type="component" value="Unassembled WGS sequence"/>
</dbReference>
<protein>
    <submittedName>
        <fullName evidence="1">2-amino-4-ketopentanoate thiolase</fullName>
    </submittedName>
</protein>
<dbReference type="InterPro" id="IPR047755">
    <property type="entry name" value="OrtA"/>
</dbReference>
<dbReference type="Pfam" id="PF22010">
    <property type="entry name" value="OrtA"/>
    <property type="match status" value="1"/>
</dbReference>
<gene>
    <name evidence="1" type="ORF">C0601_07975</name>
</gene>
<accession>A0A2N5ZF41</accession>